<reference evidence="2 3" key="1">
    <citation type="submission" date="2017-02" db="EMBL/GenBank/DDBJ databases">
        <authorList>
            <person name="Peterson S.W."/>
        </authorList>
    </citation>
    <scope>NUCLEOTIDE SEQUENCE [LARGE SCALE GENOMIC DNA]</scope>
    <source>
        <strain evidence="2 3">DSM 45154</strain>
    </source>
</reference>
<feature type="compositionally biased region" description="Basic and acidic residues" evidence="1">
    <location>
        <begin position="1"/>
        <end position="13"/>
    </location>
</feature>
<keyword evidence="3" id="KW-1185">Reference proteome</keyword>
<name>A0A1T4MVJ3_9ACTN</name>
<organism evidence="2 3">
    <name type="scientific">Marinactinospora thermotolerans DSM 45154</name>
    <dbReference type="NCBI Taxonomy" id="1122192"/>
    <lineage>
        <taxon>Bacteria</taxon>
        <taxon>Bacillati</taxon>
        <taxon>Actinomycetota</taxon>
        <taxon>Actinomycetes</taxon>
        <taxon>Streptosporangiales</taxon>
        <taxon>Nocardiopsidaceae</taxon>
        <taxon>Marinactinospora</taxon>
    </lineage>
</organism>
<evidence type="ECO:0000256" key="1">
    <source>
        <dbReference type="SAM" id="MobiDB-lite"/>
    </source>
</evidence>
<dbReference type="STRING" id="1122192.SAMN02745673_01145"/>
<evidence type="ECO:0000313" key="3">
    <source>
        <dbReference type="Proteomes" id="UP000190637"/>
    </source>
</evidence>
<protein>
    <submittedName>
        <fullName evidence="2">Uncharacterized protein</fullName>
    </submittedName>
</protein>
<feature type="region of interest" description="Disordered" evidence="1">
    <location>
        <begin position="1"/>
        <end position="58"/>
    </location>
</feature>
<accession>A0A1T4MVJ3</accession>
<proteinExistence type="predicted"/>
<sequence>MTMPEENRAKTGDTDQNLPSPDEENEQGNGEERDDRSQMRAALEDEMKRTGTTREDFE</sequence>
<dbReference type="RefSeq" id="WP_159457218.1">
    <property type="nucleotide sequence ID" value="NZ_FUWS01000003.1"/>
</dbReference>
<dbReference type="AlphaFoldDB" id="A0A1T4MVJ3"/>
<dbReference type="Proteomes" id="UP000190637">
    <property type="component" value="Unassembled WGS sequence"/>
</dbReference>
<dbReference type="EMBL" id="FUWS01000003">
    <property type="protein sequence ID" value="SJZ70668.1"/>
    <property type="molecule type" value="Genomic_DNA"/>
</dbReference>
<evidence type="ECO:0000313" key="2">
    <source>
        <dbReference type="EMBL" id="SJZ70668.1"/>
    </source>
</evidence>
<feature type="compositionally biased region" description="Basic and acidic residues" evidence="1">
    <location>
        <begin position="30"/>
        <end position="58"/>
    </location>
</feature>
<gene>
    <name evidence="2" type="ORF">SAMN02745673_01145</name>
</gene>